<evidence type="ECO:0000256" key="5">
    <source>
        <dbReference type="ARBA" id="ARBA00022391"/>
    </source>
</evidence>
<comment type="subunit">
    <text evidence="3 15">Homodimer.</text>
</comment>
<keyword evidence="11 15" id="KW-0457">Lysine biosynthesis</keyword>
<evidence type="ECO:0000256" key="6">
    <source>
        <dbReference type="ARBA" id="ARBA00022605"/>
    </source>
</evidence>
<feature type="binding site" evidence="15">
    <location>
        <position position="98"/>
    </location>
    <ligand>
        <name>Zn(2+)</name>
        <dbReference type="ChEBI" id="CHEBI:29105"/>
        <label>1</label>
    </ligand>
</feature>
<evidence type="ECO:0000256" key="1">
    <source>
        <dbReference type="ARBA" id="ARBA00005130"/>
    </source>
</evidence>
<evidence type="ECO:0000256" key="14">
    <source>
        <dbReference type="ARBA" id="ARBA00051301"/>
    </source>
</evidence>
<evidence type="ECO:0000313" key="18">
    <source>
        <dbReference type="Proteomes" id="UP000306719"/>
    </source>
</evidence>
<dbReference type="InterPro" id="IPR036264">
    <property type="entry name" value="Bact_exopeptidase_dim_dom"/>
</dbReference>
<proteinExistence type="inferred from homology"/>
<comment type="caution">
    <text evidence="17">The sequence shown here is derived from an EMBL/GenBank/DDBJ whole genome shotgun (WGS) entry which is preliminary data.</text>
</comment>
<reference evidence="18" key="2">
    <citation type="submission" date="2019-06" db="EMBL/GenBank/DDBJ databases">
        <title>Co-occurence of chitin degradation, pigmentation and bioactivity in marine Pseudoalteromonas.</title>
        <authorList>
            <person name="Sonnenschein E.C."/>
            <person name="Bech P.K."/>
        </authorList>
    </citation>
    <scope>NUCLEOTIDE SEQUENCE [LARGE SCALE GENOMIC DNA]</scope>
    <source>
        <strain evidence="18">S2599</strain>
    </source>
</reference>
<keyword evidence="7 15" id="KW-0479">Metal-binding</keyword>
<dbReference type="NCBIfam" id="TIGR01246">
    <property type="entry name" value="dapE_proteo"/>
    <property type="match status" value="1"/>
</dbReference>
<keyword evidence="8 15" id="KW-0378">Hydrolase</keyword>
<dbReference type="PANTHER" id="PTHR43808">
    <property type="entry name" value="ACETYLORNITHINE DEACETYLASE"/>
    <property type="match status" value="1"/>
</dbReference>
<dbReference type="InterPro" id="IPR002933">
    <property type="entry name" value="Peptidase_M20"/>
</dbReference>
<name>A0A5S3WYL4_9GAMM</name>
<dbReference type="GO" id="GO:0008270">
    <property type="term" value="F:zinc ion binding"/>
    <property type="evidence" value="ECO:0007669"/>
    <property type="project" value="UniProtKB-UniRule"/>
</dbReference>
<dbReference type="InterPro" id="IPR050072">
    <property type="entry name" value="Peptidase_M20A"/>
</dbReference>
<dbReference type="PANTHER" id="PTHR43808:SF31">
    <property type="entry name" value="N-ACETYL-L-CITRULLINE DEACETYLASE"/>
    <property type="match status" value="1"/>
</dbReference>
<evidence type="ECO:0000256" key="12">
    <source>
        <dbReference type="ARBA" id="ARBA00023285"/>
    </source>
</evidence>
<comment type="cofactor">
    <cofactor evidence="15">
        <name>Zn(2+)</name>
        <dbReference type="ChEBI" id="CHEBI:29105"/>
    </cofactor>
    <cofactor evidence="15">
        <name>Co(2+)</name>
        <dbReference type="ChEBI" id="CHEBI:48828"/>
    </cofactor>
    <text evidence="15">Binds 2 Zn(2+) or Co(2+) ions per subunit.</text>
</comment>
<evidence type="ECO:0000256" key="8">
    <source>
        <dbReference type="ARBA" id="ARBA00022801"/>
    </source>
</evidence>
<dbReference type="InterPro" id="IPR011650">
    <property type="entry name" value="Peptidase_M20_dimer"/>
</dbReference>
<dbReference type="EC" id="3.5.1.18" evidence="4 15"/>
<sequence length="424" mass="46804">MPSPHMFFALKRVSETNMLVADFALEKCQSLSENAIALTQKLVRYKSITPEDAGSMCFLIRKLQSLGFDCHEVTRQGVRNLVAKRVFGPGETLAFAGHLDVVPPGPVELWQCPPFAAEIQDGRLYGRGVADMKGAIACFIAAVESLLEQCSRGSLMFLITCDEEGEAEHGTAVLMSHLKQQGVDHLPHYCLVGEPSSRKTLGDVLKIGRRGSLSAHIRVYGRQGHVAYPHNCDNATHHTSRLLQRLLALEWDEGSAQMPGTTFQVTQLNSGEFVDNVVPGACDVCFNIRYSSRFNEAELKRLIDDILLDLDLNYDIEWQRPCAPYFNQADDFVALICGAIESVVGQVPMLTTDGGTSDGRFIASSHTQVIEFGLKNDNIHQINESAQIQDIADLAHIYQLVIQAFCVEETQIAQRQAQQLAALT</sequence>
<feature type="binding site" evidence="15">
    <location>
        <position position="194"/>
    </location>
    <ligand>
        <name>Zn(2+)</name>
        <dbReference type="ChEBI" id="CHEBI:29105"/>
        <label>1</label>
    </ligand>
</feature>
<dbReference type="Pfam" id="PF01546">
    <property type="entry name" value="Peptidase_M20"/>
    <property type="match status" value="1"/>
</dbReference>
<evidence type="ECO:0000256" key="2">
    <source>
        <dbReference type="ARBA" id="ARBA00006746"/>
    </source>
</evidence>
<dbReference type="InterPro" id="IPR005941">
    <property type="entry name" value="DapE_proteobac"/>
</dbReference>
<dbReference type="InterPro" id="IPR001261">
    <property type="entry name" value="ArgE/DapE_CS"/>
</dbReference>
<dbReference type="Gene3D" id="3.30.70.360">
    <property type="match status" value="1"/>
</dbReference>
<evidence type="ECO:0000256" key="15">
    <source>
        <dbReference type="HAMAP-Rule" id="MF_01690"/>
    </source>
</evidence>
<evidence type="ECO:0000256" key="10">
    <source>
        <dbReference type="ARBA" id="ARBA00022915"/>
    </source>
</evidence>
<dbReference type="AlphaFoldDB" id="A0A5S3WYL4"/>
<dbReference type="EMBL" id="PNCJ01000017">
    <property type="protein sequence ID" value="TMP36456.1"/>
    <property type="molecule type" value="Genomic_DNA"/>
</dbReference>
<dbReference type="GO" id="GO:0008777">
    <property type="term" value="F:acetylornithine deacetylase activity"/>
    <property type="evidence" value="ECO:0007669"/>
    <property type="project" value="TreeGrafter"/>
</dbReference>
<dbReference type="GO" id="GO:0019877">
    <property type="term" value="P:diaminopimelate biosynthetic process"/>
    <property type="evidence" value="ECO:0007669"/>
    <property type="project" value="UniProtKB-UniRule"/>
</dbReference>
<keyword evidence="6 15" id="KW-0028">Amino-acid biosynthesis</keyword>
<dbReference type="Gene3D" id="3.40.630.10">
    <property type="entry name" value="Zn peptidases"/>
    <property type="match status" value="2"/>
</dbReference>
<organism evidence="17 18">
    <name type="scientific">Pseudoalteromonas rubra</name>
    <dbReference type="NCBI Taxonomy" id="43658"/>
    <lineage>
        <taxon>Bacteria</taxon>
        <taxon>Pseudomonadati</taxon>
        <taxon>Pseudomonadota</taxon>
        <taxon>Gammaproteobacteria</taxon>
        <taxon>Alteromonadales</taxon>
        <taxon>Pseudoalteromonadaceae</taxon>
        <taxon>Pseudoalteromonas</taxon>
    </lineage>
</organism>
<accession>A0A5S3WYL4</accession>
<comment type="similarity">
    <text evidence="2 15">Belongs to the peptidase M20A family. DapE subfamily.</text>
</comment>
<evidence type="ECO:0000256" key="9">
    <source>
        <dbReference type="ARBA" id="ARBA00022833"/>
    </source>
</evidence>
<evidence type="ECO:0000259" key="16">
    <source>
        <dbReference type="Pfam" id="PF07687"/>
    </source>
</evidence>
<dbReference type="UniPathway" id="UPA00034">
    <property type="reaction ID" value="UER00021"/>
</dbReference>
<evidence type="ECO:0000256" key="7">
    <source>
        <dbReference type="ARBA" id="ARBA00022723"/>
    </source>
</evidence>
<dbReference type="OrthoDB" id="9809784at2"/>
<feature type="active site" description="Proton acceptor" evidence="15">
    <location>
        <position position="163"/>
    </location>
</feature>
<dbReference type="Proteomes" id="UP000306719">
    <property type="component" value="Unassembled WGS sequence"/>
</dbReference>
<feature type="binding site" evidence="15">
    <location>
        <position position="380"/>
    </location>
    <ligand>
        <name>Zn(2+)</name>
        <dbReference type="ChEBI" id="CHEBI:29105"/>
        <label>2</label>
    </ligand>
</feature>
<comment type="catalytic activity">
    <reaction evidence="14 15">
        <text>N-succinyl-(2S,6S)-2,6-diaminopimelate + H2O = (2S,6S)-2,6-diaminopimelate + succinate</text>
        <dbReference type="Rhea" id="RHEA:22608"/>
        <dbReference type="ChEBI" id="CHEBI:15377"/>
        <dbReference type="ChEBI" id="CHEBI:30031"/>
        <dbReference type="ChEBI" id="CHEBI:57609"/>
        <dbReference type="ChEBI" id="CHEBI:58087"/>
        <dbReference type="EC" id="3.5.1.18"/>
    </reaction>
</comment>
<dbReference type="SUPFAM" id="SSF55031">
    <property type="entry name" value="Bacterial exopeptidase dimerisation domain"/>
    <property type="match status" value="1"/>
</dbReference>
<dbReference type="GO" id="GO:0050897">
    <property type="term" value="F:cobalt ion binding"/>
    <property type="evidence" value="ECO:0007669"/>
    <property type="project" value="UniProtKB-UniRule"/>
</dbReference>
<keyword evidence="9 15" id="KW-0862">Zinc</keyword>
<feature type="binding site" evidence="15">
    <location>
        <position position="131"/>
    </location>
    <ligand>
        <name>Zn(2+)</name>
        <dbReference type="ChEBI" id="CHEBI:29105"/>
        <label>1</label>
    </ligand>
</feature>
<dbReference type="GO" id="GO:0006526">
    <property type="term" value="P:L-arginine biosynthetic process"/>
    <property type="evidence" value="ECO:0007669"/>
    <property type="project" value="TreeGrafter"/>
</dbReference>
<evidence type="ECO:0000256" key="11">
    <source>
        <dbReference type="ARBA" id="ARBA00023154"/>
    </source>
</evidence>
<dbReference type="PROSITE" id="PS00758">
    <property type="entry name" value="ARGE_DAPE_CPG2_1"/>
    <property type="match status" value="1"/>
</dbReference>
<reference evidence="17 18" key="1">
    <citation type="submission" date="2018-01" db="EMBL/GenBank/DDBJ databases">
        <authorList>
            <person name="Paulsen S."/>
            <person name="Gram L.K."/>
        </authorList>
    </citation>
    <scope>NUCLEOTIDE SEQUENCE [LARGE SCALE GENOMIC DNA]</scope>
    <source>
        <strain evidence="17 18">S2599</strain>
    </source>
</reference>
<dbReference type="Pfam" id="PF07687">
    <property type="entry name" value="M20_dimer"/>
    <property type="match status" value="1"/>
</dbReference>
<dbReference type="GO" id="GO:0009089">
    <property type="term" value="P:lysine biosynthetic process via diaminopimelate"/>
    <property type="evidence" value="ECO:0007669"/>
    <property type="project" value="UniProtKB-UniRule"/>
</dbReference>
<evidence type="ECO:0000256" key="3">
    <source>
        <dbReference type="ARBA" id="ARBA00011738"/>
    </source>
</evidence>
<evidence type="ECO:0000313" key="17">
    <source>
        <dbReference type="EMBL" id="TMP36456.1"/>
    </source>
</evidence>
<protein>
    <recommendedName>
        <fullName evidence="5 15">Succinyl-diaminopimelate desuccinylase</fullName>
        <shortName evidence="15">SDAP desuccinylase</shortName>
        <ecNumber evidence="4 15">3.5.1.18</ecNumber>
    </recommendedName>
    <alternativeName>
        <fullName evidence="13 15">N-succinyl-LL-2,6-diaminoheptanedioate amidohydrolase</fullName>
    </alternativeName>
</protein>
<keyword evidence="12 15" id="KW-0170">Cobalt</keyword>
<keyword evidence="10 15" id="KW-0220">Diaminopimelate biosynthesis</keyword>
<evidence type="ECO:0000256" key="4">
    <source>
        <dbReference type="ARBA" id="ARBA00011921"/>
    </source>
</evidence>
<gene>
    <name evidence="15" type="primary">dapE</name>
    <name evidence="17" type="ORF">CWB98_12545</name>
</gene>
<evidence type="ECO:0000256" key="13">
    <source>
        <dbReference type="ARBA" id="ARBA00031891"/>
    </source>
</evidence>
<dbReference type="HAMAP" id="MF_01690">
    <property type="entry name" value="DapE"/>
    <property type="match status" value="1"/>
</dbReference>
<comment type="pathway">
    <text evidence="1 15">Amino-acid biosynthesis; L-lysine biosynthesis via DAP pathway; LL-2,6-diaminopimelate from (S)-tetrahydrodipicolinate (succinylase route): step 3/3.</text>
</comment>
<feature type="domain" description="Peptidase M20 dimerisation" evidence="16">
    <location>
        <begin position="207"/>
        <end position="313"/>
    </location>
</feature>
<dbReference type="NCBIfam" id="NF009557">
    <property type="entry name" value="PRK13009.1"/>
    <property type="match status" value="1"/>
</dbReference>
<comment type="function">
    <text evidence="15">Catalyzes the hydrolysis of N-succinyl-L,L-diaminopimelic acid (SDAP), forming succinate and LL-2,6-diaminopimelate (DAP), an intermediate involved in the bacterial biosynthesis of lysine and meso-diaminopimelic acid, an essential component of bacterial cell walls.</text>
</comment>
<dbReference type="SUPFAM" id="SSF53187">
    <property type="entry name" value="Zn-dependent exopeptidases"/>
    <property type="match status" value="1"/>
</dbReference>
<feature type="binding site" evidence="15">
    <location>
        <position position="131"/>
    </location>
    <ligand>
        <name>Zn(2+)</name>
        <dbReference type="ChEBI" id="CHEBI:29105"/>
        <label>2</label>
    </ligand>
</feature>
<feature type="binding site" evidence="15">
    <location>
        <position position="164"/>
    </location>
    <ligand>
        <name>Zn(2+)</name>
        <dbReference type="ChEBI" id="CHEBI:29105"/>
        <label>2</label>
    </ligand>
</feature>
<feature type="active site" evidence="15">
    <location>
        <position position="100"/>
    </location>
</feature>
<dbReference type="GO" id="GO:0009014">
    <property type="term" value="F:succinyl-diaminopimelate desuccinylase activity"/>
    <property type="evidence" value="ECO:0007669"/>
    <property type="project" value="UniProtKB-UniRule"/>
</dbReference>